<evidence type="ECO:0000313" key="3">
    <source>
        <dbReference type="Proteomes" id="UP001462502"/>
    </source>
</evidence>
<dbReference type="RefSeq" id="WP_347935942.1">
    <property type="nucleotide sequence ID" value="NZ_CP158160.1"/>
</dbReference>
<protein>
    <recommendedName>
        <fullName evidence="1">DUF4376 domain-containing protein</fullName>
    </recommendedName>
</protein>
<comment type="caution">
    <text evidence="2">The sequence shown here is derived from an EMBL/GenBank/DDBJ whole genome shotgun (WGS) entry which is preliminary data.</text>
</comment>
<feature type="domain" description="DUF4376" evidence="1">
    <location>
        <begin position="71"/>
        <end position="183"/>
    </location>
</feature>
<evidence type="ECO:0000259" key="1">
    <source>
        <dbReference type="Pfam" id="PF14301"/>
    </source>
</evidence>
<proteinExistence type="predicted"/>
<evidence type="ECO:0000313" key="2">
    <source>
        <dbReference type="EMBL" id="MEO9385607.1"/>
    </source>
</evidence>
<organism evidence="2 3">
    <name type="scientific">Chromobacterium phragmitis</name>
    <dbReference type="NCBI Taxonomy" id="2202141"/>
    <lineage>
        <taxon>Bacteria</taxon>
        <taxon>Pseudomonadati</taxon>
        <taxon>Pseudomonadota</taxon>
        <taxon>Betaproteobacteria</taxon>
        <taxon>Neisseriales</taxon>
        <taxon>Chromobacteriaceae</taxon>
        <taxon>Chromobacterium</taxon>
    </lineage>
</organism>
<reference evidence="2 3" key="1">
    <citation type="submission" date="2024-05" db="EMBL/GenBank/DDBJ databases">
        <authorList>
            <person name="De Oliveira J.P."/>
            <person name="Noriler S.A."/>
            <person name="De Oliveira A.G."/>
            <person name="Sipoli D.S."/>
        </authorList>
    </citation>
    <scope>NUCLEOTIDE SEQUENCE [LARGE SCALE GENOMIC DNA]</scope>
    <source>
        <strain evidence="2 3">LABIM192</strain>
    </source>
</reference>
<gene>
    <name evidence="2" type="ORF">ABI908_16020</name>
</gene>
<dbReference type="EMBL" id="JBDXMI010000001">
    <property type="protein sequence ID" value="MEO9385607.1"/>
    <property type="molecule type" value="Genomic_DNA"/>
</dbReference>
<dbReference type="Proteomes" id="UP001462502">
    <property type="component" value="Unassembled WGS sequence"/>
</dbReference>
<keyword evidence="3" id="KW-1185">Reference proteome</keyword>
<dbReference type="Pfam" id="PF14301">
    <property type="entry name" value="DUF4376"/>
    <property type="match status" value="1"/>
</dbReference>
<sequence length="189" mass="20736">MGQKIAAFNESGEITAFYDSIDSPPKDGENVISITDEQWQTCLSQPGWTVVDGMLFAPVPPSEAEQLRLAQRIQRQRLQAACELAIIAGFASTALGARPNAYGSQLTDQNNLLSALSAAQGQPASWSMPLWCADEKGEWAFRPHTAAQVQSVNRDWLAFRTALQQRYAERVSRVQAAVTAQAVQEVAWK</sequence>
<dbReference type="InterPro" id="IPR025484">
    <property type="entry name" value="DUF4376"/>
</dbReference>
<accession>A0ABV0IWE4</accession>
<name>A0ABV0IWE4_9NEIS</name>